<evidence type="ECO:0000313" key="3">
    <source>
        <dbReference type="Proteomes" id="UP000450161"/>
    </source>
</evidence>
<dbReference type="EMBL" id="VUNF01000003">
    <property type="protein sequence ID" value="MST76700.1"/>
    <property type="molecule type" value="Genomic_DNA"/>
</dbReference>
<dbReference type="CDD" id="cd00761">
    <property type="entry name" value="Glyco_tranf_GTA_type"/>
    <property type="match status" value="1"/>
</dbReference>
<dbReference type="RefSeq" id="WP_154480372.1">
    <property type="nucleotide sequence ID" value="NZ_VUNF01000003.1"/>
</dbReference>
<organism evidence="2 3">
    <name type="scientific">Segatella copri</name>
    <dbReference type="NCBI Taxonomy" id="165179"/>
    <lineage>
        <taxon>Bacteria</taxon>
        <taxon>Pseudomonadati</taxon>
        <taxon>Bacteroidota</taxon>
        <taxon>Bacteroidia</taxon>
        <taxon>Bacteroidales</taxon>
        <taxon>Prevotellaceae</taxon>
        <taxon>Segatella</taxon>
    </lineage>
</organism>
<sequence length="327" mass="38267">MKTEITLAICMYNAEKYIEETLACIKAQTMQDFHLLLVDDCSTDRTVEYVERFFQQKQRQYELVKLTQNQGIAYGRNFALHHAQTKYLIFVDSDDLPLPQLLEKEYQVLSNDENLIAVSSWSQFIDAKSKKMRGGLFIGDTTKAQFLKRAQAAKRVYLPIQTMFDRAAAIRVGGFSLDGYPDGKPRYRDFCEDLELWTRLSDLYAEGKYIIVLPEVLYLYRKSEGLSSSHFNMIIKMEYVKVNLRRRRKGMKELTFIDYYNSLSEIERARLQKDSHAADCLRNGVFYIREKKIIRGLALLFECVWKHPSYIIDKVIANSGWLKLMMI</sequence>
<dbReference type="AlphaFoldDB" id="A0A6I2TY63"/>
<reference evidence="2 3" key="1">
    <citation type="submission" date="2019-08" db="EMBL/GenBank/DDBJ databases">
        <title>In-depth cultivation of the pig gut microbiome towards novel bacterial diversity and tailored functional studies.</title>
        <authorList>
            <person name="Wylensek D."/>
            <person name="Hitch T.C.A."/>
            <person name="Clavel T."/>
        </authorList>
    </citation>
    <scope>NUCLEOTIDE SEQUENCE [LARGE SCALE GENOMIC DNA]</scope>
    <source>
        <strain evidence="2 3">LKV-178-WT-2C</strain>
    </source>
</reference>
<keyword evidence="2" id="KW-0808">Transferase</keyword>
<proteinExistence type="predicted"/>
<dbReference type="PANTHER" id="PTHR43685:SF2">
    <property type="entry name" value="GLYCOSYLTRANSFERASE 2-LIKE DOMAIN-CONTAINING PROTEIN"/>
    <property type="match status" value="1"/>
</dbReference>
<comment type="caution">
    <text evidence="2">The sequence shown here is derived from an EMBL/GenBank/DDBJ whole genome shotgun (WGS) entry which is preliminary data.</text>
</comment>
<dbReference type="InterPro" id="IPR001173">
    <property type="entry name" value="Glyco_trans_2-like"/>
</dbReference>
<evidence type="ECO:0000313" key="2">
    <source>
        <dbReference type="EMBL" id="MST76700.1"/>
    </source>
</evidence>
<dbReference type="SUPFAM" id="SSF53448">
    <property type="entry name" value="Nucleotide-diphospho-sugar transferases"/>
    <property type="match status" value="1"/>
</dbReference>
<dbReference type="InterPro" id="IPR029044">
    <property type="entry name" value="Nucleotide-diphossugar_trans"/>
</dbReference>
<dbReference type="Gene3D" id="3.90.550.10">
    <property type="entry name" value="Spore Coat Polysaccharide Biosynthesis Protein SpsA, Chain A"/>
    <property type="match status" value="1"/>
</dbReference>
<gene>
    <name evidence="2" type="ORF">FYJ72_03120</name>
</gene>
<accession>A0A6I2TY63</accession>
<dbReference type="InterPro" id="IPR050834">
    <property type="entry name" value="Glycosyltransf_2"/>
</dbReference>
<dbReference type="GO" id="GO:0016740">
    <property type="term" value="F:transferase activity"/>
    <property type="evidence" value="ECO:0007669"/>
    <property type="project" value="UniProtKB-KW"/>
</dbReference>
<dbReference type="PANTHER" id="PTHR43685">
    <property type="entry name" value="GLYCOSYLTRANSFERASE"/>
    <property type="match status" value="1"/>
</dbReference>
<name>A0A6I2TY63_9BACT</name>
<dbReference type="Proteomes" id="UP000450161">
    <property type="component" value="Unassembled WGS sequence"/>
</dbReference>
<dbReference type="Pfam" id="PF00535">
    <property type="entry name" value="Glycos_transf_2"/>
    <property type="match status" value="1"/>
</dbReference>
<evidence type="ECO:0000259" key="1">
    <source>
        <dbReference type="Pfam" id="PF00535"/>
    </source>
</evidence>
<protein>
    <submittedName>
        <fullName evidence="2">Glycosyltransferase family 2 protein</fullName>
    </submittedName>
</protein>
<feature type="domain" description="Glycosyltransferase 2-like" evidence="1">
    <location>
        <begin position="7"/>
        <end position="151"/>
    </location>
</feature>